<reference evidence="2 3" key="1">
    <citation type="submission" date="2021-06" db="EMBL/GenBank/DDBJ databases">
        <authorList>
            <person name="Sun Q."/>
            <person name="Li D."/>
        </authorList>
    </citation>
    <scope>NUCLEOTIDE SEQUENCE [LARGE SCALE GENOMIC DNA]</scope>
    <source>
        <strain evidence="2 3">MSJ-2</strain>
    </source>
</reference>
<name>A0ABS6FCG1_9FIRM</name>
<dbReference type="InterPro" id="IPR008407">
    <property type="entry name" value="Brnchd-chn_aa_trnsp_AzlD"/>
</dbReference>
<comment type="caution">
    <text evidence="2">The sequence shown here is derived from an EMBL/GenBank/DDBJ whole genome shotgun (WGS) entry which is preliminary data.</text>
</comment>
<evidence type="ECO:0000313" key="3">
    <source>
        <dbReference type="Proteomes" id="UP000787672"/>
    </source>
</evidence>
<accession>A0ABS6FCG1</accession>
<gene>
    <name evidence="2" type="ORF">KQI82_13625</name>
</gene>
<sequence>MTRNPYLYILVMAAVSYGIRALPLTLLRRQISSRFLQSFLYYVPYVTLAVMTFPAILEATQSPISGGAALIAGILAAWFGWSLFRVAVSCCAVVLLLETLVL</sequence>
<proteinExistence type="predicted"/>
<feature type="transmembrane region" description="Helical" evidence="1">
    <location>
        <begin position="69"/>
        <end position="97"/>
    </location>
</feature>
<keyword evidence="1" id="KW-0472">Membrane</keyword>
<dbReference type="Proteomes" id="UP000787672">
    <property type="component" value="Unassembled WGS sequence"/>
</dbReference>
<evidence type="ECO:0000313" key="2">
    <source>
        <dbReference type="EMBL" id="MBU5627946.1"/>
    </source>
</evidence>
<protein>
    <submittedName>
        <fullName evidence="2">AzlD domain-containing protein</fullName>
    </submittedName>
</protein>
<keyword evidence="1" id="KW-1133">Transmembrane helix</keyword>
<keyword evidence="3" id="KW-1185">Reference proteome</keyword>
<feature type="transmembrane region" description="Helical" evidence="1">
    <location>
        <begin position="6"/>
        <end position="27"/>
    </location>
</feature>
<organism evidence="2 3">
    <name type="scientific">Dysosmobacter acutus</name>
    <dbReference type="NCBI Taxonomy" id="2841504"/>
    <lineage>
        <taxon>Bacteria</taxon>
        <taxon>Bacillati</taxon>
        <taxon>Bacillota</taxon>
        <taxon>Clostridia</taxon>
        <taxon>Eubacteriales</taxon>
        <taxon>Oscillospiraceae</taxon>
        <taxon>Dysosmobacter</taxon>
    </lineage>
</organism>
<dbReference type="EMBL" id="JAHLQN010000001">
    <property type="protein sequence ID" value="MBU5627946.1"/>
    <property type="molecule type" value="Genomic_DNA"/>
</dbReference>
<dbReference type="Pfam" id="PF05437">
    <property type="entry name" value="AzlD"/>
    <property type="match status" value="1"/>
</dbReference>
<keyword evidence="1" id="KW-0812">Transmembrane</keyword>
<evidence type="ECO:0000256" key="1">
    <source>
        <dbReference type="SAM" id="Phobius"/>
    </source>
</evidence>
<feature type="transmembrane region" description="Helical" evidence="1">
    <location>
        <begin position="39"/>
        <end position="57"/>
    </location>
</feature>
<dbReference type="RefSeq" id="WP_216633258.1">
    <property type="nucleotide sequence ID" value="NZ_JAHLQN010000001.1"/>
</dbReference>